<dbReference type="EMBL" id="LKKS01000144">
    <property type="protein sequence ID" value="KPM57983.1"/>
    <property type="molecule type" value="Genomic_DNA"/>
</dbReference>
<accession>A0A0P7CLV2</accession>
<reference evidence="1 2" key="1">
    <citation type="submission" date="2015-10" db="EMBL/GenBank/DDBJ databases">
        <title>Pseudomonas putida clinical strains.</title>
        <authorList>
            <person name="Molina L."/>
            <person name="Udaondo Z."/>
        </authorList>
    </citation>
    <scope>NUCLEOTIDE SEQUENCE [LARGE SCALE GENOMIC DNA]</scope>
    <source>
        <strain evidence="1 2">HB13667</strain>
    </source>
</reference>
<name>A0A0P7CLV2_PSEPU</name>
<organism evidence="1 2">
    <name type="scientific">Pseudomonas putida</name>
    <name type="common">Arthrobacter siderocapsulatus</name>
    <dbReference type="NCBI Taxonomy" id="303"/>
    <lineage>
        <taxon>Bacteria</taxon>
        <taxon>Pseudomonadati</taxon>
        <taxon>Pseudomonadota</taxon>
        <taxon>Gammaproteobacteria</taxon>
        <taxon>Pseudomonadales</taxon>
        <taxon>Pseudomonadaceae</taxon>
        <taxon>Pseudomonas</taxon>
    </lineage>
</organism>
<sequence>MATHETTMATASGMTMGATGTVMIIAVAASATSRMTVGTLAGGGIVTDAGTGGVGTGKGGTGSGR</sequence>
<evidence type="ECO:0000313" key="1">
    <source>
        <dbReference type="EMBL" id="KPM57983.1"/>
    </source>
</evidence>
<dbReference type="AlphaFoldDB" id="A0A0P7CLV2"/>
<gene>
    <name evidence="1" type="ORF">HB13667_28690</name>
</gene>
<dbReference type="Proteomes" id="UP000050437">
    <property type="component" value="Unassembled WGS sequence"/>
</dbReference>
<evidence type="ECO:0000313" key="2">
    <source>
        <dbReference type="Proteomes" id="UP000050437"/>
    </source>
</evidence>
<comment type="caution">
    <text evidence="1">The sequence shown here is derived from an EMBL/GenBank/DDBJ whole genome shotgun (WGS) entry which is preliminary data.</text>
</comment>
<protein>
    <submittedName>
        <fullName evidence="1">Uncharacterized protein</fullName>
    </submittedName>
</protein>
<proteinExistence type="predicted"/>